<protein>
    <submittedName>
        <fullName evidence="8">SusD family protein</fullName>
    </submittedName>
</protein>
<accession>D1VYK0</accession>
<evidence type="ECO:0000259" key="7">
    <source>
        <dbReference type="Pfam" id="PF14322"/>
    </source>
</evidence>
<dbReference type="InterPro" id="IPR012944">
    <property type="entry name" value="SusD_RagB_dom"/>
</dbReference>
<dbReference type="PROSITE" id="PS51257">
    <property type="entry name" value="PROKAR_LIPOPROTEIN"/>
    <property type="match status" value="1"/>
</dbReference>
<evidence type="ECO:0000259" key="6">
    <source>
        <dbReference type="Pfam" id="PF07980"/>
    </source>
</evidence>
<feature type="domain" description="RagB/SusD" evidence="6">
    <location>
        <begin position="330"/>
        <end position="480"/>
    </location>
</feature>
<evidence type="ECO:0000256" key="2">
    <source>
        <dbReference type="ARBA" id="ARBA00006275"/>
    </source>
</evidence>
<comment type="subcellular location">
    <subcellularLocation>
        <location evidence="1">Cell outer membrane</location>
    </subcellularLocation>
</comment>
<dbReference type="CDD" id="cd08977">
    <property type="entry name" value="SusD"/>
    <property type="match status" value="1"/>
</dbReference>
<organism evidence="8 9">
    <name type="scientific">Hoylesella timonensis CRIS 5C-B1</name>
    <dbReference type="NCBI Taxonomy" id="679189"/>
    <lineage>
        <taxon>Bacteria</taxon>
        <taxon>Pseudomonadati</taxon>
        <taxon>Bacteroidota</taxon>
        <taxon>Bacteroidia</taxon>
        <taxon>Bacteroidales</taxon>
        <taxon>Prevotellaceae</taxon>
        <taxon>Hoylesella</taxon>
    </lineage>
</organism>
<name>D1VYK0_9BACT</name>
<proteinExistence type="inferred from homology"/>
<dbReference type="InterPro" id="IPR011990">
    <property type="entry name" value="TPR-like_helical_dom_sf"/>
</dbReference>
<reference evidence="8 9" key="1">
    <citation type="submission" date="2009-12" db="EMBL/GenBank/DDBJ databases">
        <title>Genome Sequence of Prevotella timonensis CRIS 5C-B1.</title>
        <authorList>
            <person name="Durkin A.S."/>
            <person name="Madupu R."/>
            <person name="Torralba M."/>
            <person name="Methe B."/>
            <person name="Sutton G."/>
            <person name="Strausberg R.L."/>
            <person name="Nelson K.E."/>
        </authorList>
    </citation>
    <scope>NUCLEOTIDE SEQUENCE [LARGE SCALE GENOMIC DNA]</scope>
    <source>
        <strain evidence="8 9">CRIS 5C-B1</strain>
    </source>
</reference>
<comment type="caution">
    <text evidence="8">The sequence shown here is derived from an EMBL/GenBank/DDBJ whole genome shotgun (WGS) entry which is preliminary data.</text>
</comment>
<dbReference type="Proteomes" id="UP000004001">
    <property type="component" value="Unassembled WGS sequence"/>
</dbReference>
<dbReference type="EMBL" id="ADEF01000024">
    <property type="protein sequence ID" value="EFA97821.1"/>
    <property type="molecule type" value="Genomic_DNA"/>
</dbReference>
<keyword evidence="3" id="KW-0732">Signal</keyword>
<dbReference type="eggNOG" id="COG0457">
    <property type="taxonomic scope" value="Bacteria"/>
</dbReference>
<dbReference type="RefSeq" id="WP_008123456.1">
    <property type="nucleotide sequence ID" value="NZ_ADEF01000024.1"/>
</dbReference>
<dbReference type="Pfam" id="PF14322">
    <property type="entry name" value="SusD-like_3"/>
    <property type="match status" value="1"/>
</dbReference>
<evidence type="ECO:0000256" key="1">
    <source>
        <dbReference type="ARBA" id="ARBA00004442"/>
    </source>
</evidence>
<keyword evidence="9" id="KW-1185">Reference proteome</keyword>
<evidence type="ECO:0000256" key="4">
    <source>
        <dbReference type="ARBA" id="ARBA00023136"/>
    </source>
</evidence>
<keyword evidence="4" id="KW-0472">Membrane</keyword>
<gene>
    <name evidence="8" type="ORF">HMPREF9019_1767</name>
</gene>
<evidence type="ECO:0000313" key="9">
    <source>
        <dbReference type="Proteomes" id="UP000004001"/>
    </source>
</evidence>
<dbReference type="GO" id="GO:0009279">
    <property type="term" value="C:cell outer membrane"/>
    <property type="evidence" value="ECO:0007669"/>
    <property type="project" value="UniProtKB-SubCell"/>
</dbReference>
<dbReference type="AlphaFoldDB" id="D1VYK0"/>
<feature type="domain" description="SusD-like N-terminal" evidence="7">
    <location>
        <begin position="81"/>
        <end position="244"/>
    </location>
</feature>
<sequence>MDNMNYKNIFKILYGVTVLFVTVSCNDFLEEKSQDLYIPKTVDDYREFIAGEALQHGHSNGVVLGEYLDVLTDDVAEKVNPRRKNTVDSRETTWGYYSWQLDPEVDFNNTVQADKMWDVCYHRILIANITLDQMSKITGDANKKKALEAEVRFIRAWSYFNLVNTYAQPFMSKEQANTTPGVPINTATSVQNRQLEKSTLLEVYDVMERDLEKAAYLFEEAHIQSTIFRPNLNATLLLLSRIALYTKQYEKAIKWANKLISQGTVQLYDLSNYQDKSTQRFVDGANEEIIFSYGSEKAYKLSTIISARNTTKGCYIVSPELLKMYEPNDKRRNVFFYPKAGLIVKPYKYYEYGSKNIYPCIFHLSEAYLNRAEAYVEMGQTEKAVDDLNTLRAKRIKGYTRETIHDNKEASHQIRNERRKELCFEGHRWYDLRRWGCPELRHVYSSSDVASERKEYVLKQNDSRYTLPIPRAERNMNYNLK</sequence>
<evidence type="ECO:0000313" key="8">
    <source>
        <dbReference type="EMBL" id="EFA97821.1"/>
    </source>
</evidence>
<evidence type="ECO:0000256" key="5">
    <source>
        <dbReference type="ARBA" id="ARBA00023237"/>
    </source>
</evidence>
<dbReference type="InterPro" id="IPR033985">
    <property type="entry name" value="SusD-like_N"/>
</dbReference>
<evidence type="ECO:0000256" key="3">
    <source>
        <dbReference type="ARBA" id="ARBA00022729"/>
    </source>
</evidence>
<comment type="similarity">
    <text evidence="2">Belongs to the SusD family.</text>
</comment>
<dbReference type="SUPFAM" id="SSF48452">
    <property type="entry name" value="TPR-like"/>
    <property type="match status" value="1"/>
</dbReference>
<keyword evidence="5" id="KW-0998">Cell outer membrane</keyword>
<dbReference type="Gene3D" id="1.25.40.390">
    <property type="match status" value="1"/>
</dbReference>
<dbReference type="Pfam" id="PF07980">
    <property type="entry name" value="SusD_RagB"/>
    <property type="match status" value="1"/>
</dbReference>